<dbReference type="GO" id="GO:0006730">
    <property type="term" value="P:one-carbon metabolic process"/>
    <property type="evidence" value="ECO:0007669"/>
    <property type="project" value="UniProtKB-KW"/>
</dbReference>
<organism evidence="7">
    <name type="scientific">viral metagenome</name>
    <dbReference type="NCBI Taxonomy" id="1070528"/>
    <lineage>
        <taxon>unclassified sequences</taxon>
        <taxon>metagenomes</taxon>
        <taxon>organismal metagenomes</taxon>
    </lineage>
</organism>
<dbReference type="PANTHER" id="PTHR48069">
    <property type="entry name" value="DIHYDROFOLATE REDUCTASE"/>
    <property type="match status" value="1"/>
</dbReference>
<dbReference type="EMBL" id="MN740581">
    <property type="protein sequence ID" value="QHU34877.1"/>
    <property type="molecule type" value="Genomic_DNA"/>
</dbReference>
<evidence type="ECO:0000256" key="2">
    <source>
        <dbReference type="ARBA" id="ARBA00012856"/>
    </source>
</evidence>
<evidence type="ECO:0000256" key="5">
    <source>
        <dbReference type="ARBA" id="ARBA00023002"/>
    </source>
</evidence>
<dbReference type="AlphaFoldDB" id="A0A6C0LW79"/>
<comment type="pathway">
    <text evidence="1">Cofactor biosynthesis; tetrahydrofolate biosynthesis; 5,6,7,8-tetrahydrofolate from 7,8-dihydrofolate: step 1/1.</text>
</comment>
<keyword evidence="4" id="KW-0521">NADP</keyword>
<dbReference type="SUPFAM" id="SSF53597">
    <property type="entry name" value="Dihydrofolate reductase-like"/>
    <property type="match status" value="1"/>
</dbReference>
<name>A0A6C0LW79_9ZZZZ</name>
<dbReference type="EC" id="1.5.1.3" evidence="2"/>
<evidence type="ECO:0000256" key="4">
    <source>
        <dbReference type="ARBA" id="ARBA00022857"/>
    </source>
</evidence>
<dbReference type="InterPro" id="IPR001796">
    <property type="entry name" value="DHFR_dom"/>
</dbReference>
<dbReference type="GO" id="GO:0046452">
    <property type="term" value="P:dihydrofolate metabolic process"/>
    <property type="evidence" value="ECO:0007669"/>
    <property type="project" value="TreeGrafter"/>
</dbReference>
<evidence type="ECO:0000259" key="6">
    <source>
        <dbReference type="PROSITE" id="PS51330"/>
    </source>
</evidence>
<evidence type="ECO:0000256" key="3">
    <source>
        <dbReference type="ARBA" id="ARBA00022563"/>
    </source>
</evidence>
<dbReference type="GO" id="GO:0050661">
    <property type="term" value="F:NADP binding"/>
    <property type="evidence" value="ECO:0007669"/>
    <property type="project" value="InterPro"/>
</dbReference>
<keyword evidence="3" id="KW-0554">One-carbon metabolism</keyword>
<sequence length="193" mass="22563">MNKNLSIIVASSLDFGIGFQNKLCWNIPEELKYFRDITSGCINKNKKNCIIMGKNTWYSLPKAPLQNRINIIISYHNYDKIKNEIIDMIDVVVFKSIEDAFTYIDNNDIIESSFIIGGAQLYNTCLENYLNYIKSIYWSIINDKKYDCDKFIASNIIYNNFSFKKEDITINENYISMYGTNKYKLNIIDEPPD</sequence>
<dbReference type="GO" id="GO:0046654">
    <property type="term" value="P:tetrahydrofolate biosynthetic process"/>
    <property type="evidence" value="ECO:0007669"/>
    <property type="project" value="InterPro"/>
</dbReference>
<dbReference type="CDD" id="cd00209">
    <property type="entry name" value="DHFR"/>
    <property type="match status" value="1"/>
</dbReference>
<accession>A0A6C0LW79</accession>
<dbReference type="InterPro" id="IPR024072">
    <property type="entry name" value="DHFR-like_dom_sf"/>
</dbReference>
<dbReference type="Gene3D" id="3.40.430.10">
    <property type="entry name" value="Dihydrofolate Reductase, subunit A"/>
    <property type="match status" value="1"/>
</dbReference>
<evidence type="ECO:0000256" key="1">
    <source>
        <dbReference type="ARBA" id="ARBA00004903"/>
    </source>
</evidence>
<dbReference type="GO" id="GO:0005739">
    <property type="term" value="C:mitochondrion"/>
    <property type="evidence" value="ECO:0007669"/>
    <property type="project" value="TreeGrafter"/>
</dbReference>
<dbReference type="GO" id="GO:0004146">
    <property type="term" value="F:dihydrofolate reductase activity"/>
    <property type="evidence" value="ECO:0007669"/>
    <property type="project" value="UniProtKB-EC"/>
</dbReference>
<protein>
    <recommendedName>
        <fullName evidence="2">dihydrofolate reductase</fullName>
        <ecNumber evidence="2">1.5.1.3</ecNumber>
    </recommendedName>
</protein>
<dbReference type="Pfam" id="PF00186">
    <property type="entry name" value="DHFR_1"/>
    <property type="match status" value="1"/>
</dbReference>
<dbReference type="PANTHER" id="PTHR48069:SF3">
    <property type="entry name" value="DIHYDROFOLATE REDUCTASE"/>
    <property type="match status" value="1"/>
</dbReference>
<dbReference type="GO" id="GO:0046655">
    <property type="term" value="P:folic acid metabolic process"/>
    <property type="evidence" value="ECO:0007669"/>
    <property type="project" value="TreeGrafter"/>
</dbReference>
<feature type="domain" description="DHFR" evidence="6">
    <location>
        <begin position="4"/>
        <end position="193"/>
    </location>
</feature>
<evidence type="ECO:0000313" key="7">
    <source>
        <dbReference type="EMBL" id="QHU34877.1"/>
    </source>
</evidence>
<dbReference type="InterPro" id="IPR012259">
    <property type="entry name" value="DHFR"/>
</dbReference>
<reference evidence="7" key="1">
    <citation type="journal article" date="2020" name="Nature">
        <title>Giant virus diversity and host interactions through global metagenomics.</title>
        <authorList>
            <person name="Schulz F."/>
            <person name="Roux S."/>
            <person name="Paez-Espino D."/>
            <person name="Jungbluth S."/>
            <person name="Walsh D.A."/>
            <person name="Denef V.J."/>
            <person name="McMahon K.D."/>
            <person name="Konstantinidis K.T."/>
            <person name="Eloe-Fadrosh E.A."/>
            <person name="Kyrpides N.C."/>
            <person name="Woyke T."/>
        </authorList>
    </citation>
    <scope>NUCLEOTIDE SEQUENCE</scope>
    <source>
        <strain evidence="7">GVMAG-S-1017244-22</strain>
    </source>
</reference>
<dbReference type="PRINTS" id="PR00070">
    <property type="entry name" value="DHFR"/>
</dbReference>
<proteinExistence type="predicted"/>
<dbReference type="PROSITE" id="PS51330">
    <property type="entry name" value="DHFR_2"/>
    <property type="match status" value="1"/>
</dbReference>
<keyword evidence="5" id="KW-0560">Oxidoreductase</keyword>